<dbReference type="EMBL" id="FNJQ01000026">
    <property type="protein sequence ID" value="SDP57656.1"/>
    <property type="molecule type" value="Genomic_DNA"/>
</dbReference>
<accession>A0A1H0TVT5</accession>
<keyword evidence="5 7" id="KW-1133">Transmembrane helix</keyword>
<feature type="transmembrane region" description="Helical" evidence="7">
    <location>
        <begin position="321"/>
        <end position="338"/>
    </location>
</feature>
<feature type="transmembrane region" description="Helical" evidence="7">
    <location>
        <begin position="343"/>
        <end position="360"/>
    </location>
</feature>
<protein>
    <submittedName>
        <fullName evidence="9">TRAP transporter, DctM subunit</fullName>
    </submittedName>
</protein>
<evidence type="ECO:0000313" key="9">
    <source>
        <dbReference type="EMBL" id="SDP57656.1"/>
    </source>
</evidence>
<proteinExistence type="predicted"/>
<dbReference type="AlphaFoldDB" id="A0A1H0TVT5"/>
<evidence type="ECO:0000256" key="2">
    <source>
        <dbReference type="ARBA" id="ARBA00022475"/>
    </source>
</evidence>
<feature type="transmembrane region" description="Helical" evidence="7">
    <location>
        <begin position="175"/>
        <end position="200"/>
    </location>
</feature>
<evidence type="ECO:0000256" key="6">
    <source>
        <dbReference type="ARBA" id="ARBA00023136"/>
    </source>
</evidence>
<dbReference type="GO" id="GO:0022857">
    <property type="term" value="F:transmembrane transporter activity"/>
    <property type="evidence" value="ECO:0007669"/>
    <property type="project" value="TreeGrafter"/>
</dbReference>
<gene>
    <name evidence="9" type="ORF">SAMN05216366_12629</name>
</gene>
<dbReference type="InterPro" id="IPR004681">
    <property type="entry name" value="TRAP_DctM"/>
</dbReference>
<name>A0A1H0TVT5_SELRU</name>
<evidence type="ECO:0000256" key="1">
    <source>
        <dbReference type="ARBA" id="ARBA00004429"/>
    </source>
</evidence>
<dbReference type="NCBIfam" id="TIGR00786">
    <property type="entry name" value="dctM"/>
    <property type="match status" value="1"/>
</dbReference>
<keyword evidence="2" id="KW-1003">Cell membrane</keyword>
<evidence type="ECO:0000256" key="3">
    <source>
        <dbReference type="ARBA" id="ARBA00022519"/>
    </source>
</evidence>
<keyword evidence="6 7" id="KW-0472">Membrane</keyword>
<reference evidence="9 10" key="1">
    <citation type="submission" date="2016-10" db="EMBL/GenBank/DDBJ databases">
        <authorList>
            <person name="de Groot N.N."/>
        </authorList>
    </citation>
    <scope>NUCLEOTIDE SEQUENCE [LARGE SCALE GENOMIC DNA]</scope>
    <source>
        <strain evidence="9 10">S137</strain>
    </source>
</reference>
<dbReference type="RefSeq" id="WP_074572966.1">
    <property type="nucleotide sequence ID" value="NZ_FNJQ01000026.1"/>
</dbReference>
<dbReference type="PANTHER" id="PTHR33362">
    <property type="entry name" value="SIALIC ACID TRAP TRANSPORTER PERMEASE PROTEIN SIAT-RELATED"/>
    <property type="match status" value="1"/>
</dbReference>
<organism evidence="9 10">
    <name type="scientific">Selenomonas ruminantium</name>
    <dbReference type="NCBI Taxonomy" id="971"/>
    <lineage>
        <taxon>Bacteria</taxon>
        <taxon>Bacillati</taxon>
        <taxon>Bacillota</taxon>
        <taxon>Negativicutes</taxon>
        <taxon>Selenomonadales</taxon>
        <taxon>Selenomonadaceae</taxon>
        <taxon>Selenomonas</taxon>
    </lineage>
</organism>
<dbReference type="Pfam" id="PF06808">
    <property type="entry name" value="DctM"/>
    <property type="match status" value="1"/>
</dbReference>
<evidence type="ECO:0000256" key="7">
    <source>
        <dbReference type="SAM" id="Phobius"/>
    </source>
</evidence>
<keyword evidence="4 7" id="KW-0812">Transmembrane</keyword>
<comment type="subcellular location">
    <subcellularLocation>
        <location evidence="1">Cell inner membrane</location>
        <topology evidence="1">Multi-pass membrane protein</topology>
    </subcellularLocation>
</comment>
<sequence>MSVAILSGIIILLALVVLLVVGMPIAMALAIASILAILPVLNFDVAVLTGAQRIFSGISIFSLLAIPFFILAGNIMNRGGIAVRLINLAKLFTGQTPGALAQTNVVANMMFGSISGSGTAAASAMGSMIAPIEKDEGYEPSFSAATNISSAPSGLLIPPSNVMITYSLVSGGTSVAALFMAGYIPGLLWGLACMSVAYILARQHGYRAEHVFASKEAWKVMADAIPCLLLLVVVIGGIITGVFTATEGSVVAVVYSLLLSMFCYRSISVQDLPHIFEESAEMTGIIIFLIGTSSIMSWVMAFTNIPEAVSAGLLGLTDSHFLILLFINVILLVVGTFMDMTPACLIFTPIFLPVCMAMGINPIHFGIFMIFNLCIGTITPPVGTTLFVGVKVGGVELESVVRWLLPFFAALVIALLLVTYIPELSLWLPGLMGYVK</sequence>
<dbReference type="GO" id="GO:0005886">
    <property type="term" value="C:plasma membrane"/>
    <property type="evidence" value="ECO:0007669"/>
    <property type="project" value="UniProtKB-SubCell"/>
</dbReference>
<evidence type="ECO:0000256" key="4">
    <source>
        <dbReference type="ARBA" id="ARBA00022692"/>
    </source>
</evidence>
<dbReference type="PIRSF" id="PIRSF006066">
    <property type="entry name" value="HI0050"/>
    <property type="match status" value="1"/>
</dbReference>
<dbReference type="OrthoDB" id="9785600at2"/>
<feature type="transmembrane region" description="Helical" evidence="7">
    <location>
        <begin position="366"/>
        <end position="388"/>
    </location>
</feature>
<evidence type="ECO:0000259" key="8">
    <source>
        <dbReference type="Pfam" id="PF06808"/>
    </source>
</evidence>
<feature type="transmembrane region" description="Helical" evidence="7">
    <location>
        <begin position="54"/>
        <end position="76"/>
    </location>
</feature>
<feature type="transmembrane region" description="Helical" evidence="7">
    <location>
        <begin position="249"/>
        <end position="267"/>
    </location>
</feature>
<feature type="transmembrane region" description="Helical" evidence="7">
    <location>
        <begin position="220"/>
        <end position="243"/>
    </location>
</feature>
<keyword evidence="3" id="KW-0997">Cell inner membrane</keyword>
<evidence type="ECO:0000256" key="5">
    <source>
        <dbReference type="ARBA" id="ARBA00022989"/>
    </source>
</evidence>
<dbReference type="PANTHER" id="PTHR33362:SF2">
    <property type="entry name" value="TRAP TRANSPORTER LARGE PERMEASE PROTEIN"/>
    <property type="match status" value="1"/>
</dbReference>
<feature type="transmembrane region" description="Helical" evidence="7">
    <location>
        <begin position="279"/>
        <end position="301"/>
    </location>
</feature>
<dbReference type="Proteomes" id="UP000182412">
    <property type="component" value="Unassembled WGS sequence"/>
</dbReference>
<evidence type="ECO:0000313" key="10">
    <source>
        <dbReference type="Proteomes" id="UP000182412"/>
    </source>
</evidence>
<feature type="transmembrane region" description="Helical" evidence="7">
    <location>
        <begin position="400"/>
        <end position="421"/>
    </location>
</feature>
<feature type="domain" description="TRAP C4-dicarboxylate transport system permease DctM subunit" evidence="8">
    <location>
        <begin position="13"/>
        <end position="424"/>
    </location>
</feature>
<dbReference type="InterPro" id="IPR010656">
    <property type="entry name" value="DctM"/>
</dbReference>